<dbReference type="SUPFAM" id="SSF52540">
    <property type="entry name" value="P-loop containing nucleoside triphosphate hydrolases"/>
    <property type="match status" value="2"/>
</dbReference>
<dbReference type="PATRIC" id="fig|889378.3.peg.347"/>
<dbReference type="InterPro" id="IPR032781">
    <property type="entry name" value="ABC_tran_Xtn"/>
</dbReference>
<dbReference type="KEGG" id="sfc:Spiaf_0344"/>
<evidence type="ECO:0000256" key="2">
    <source>
        <dbReference type="ARBA" id="ARBA00022840"/>
    </source>
</evidence>
<accession>H9UG06</accession>
<dbReference type="Gene3D" id="3.40.50.300">
    <property type="entry name" value="P-loop containing nucleotide triphosphate hydrolases"/>
    <property type="match status" value="2"/>
</dbReference>
<dbReference type="STRING" id="889378.Spiaf_0344"/>
<dbReference type="CDD" id="cd03221">
    <property type="entry name" value="ABCF_EF-3"/>
    <property type="match status" value="2"/>
</dbReference>
<dbReference type="PROSITE" id="PS00211">
    <property type="entry name" value="ABC_TRANSPORTER_1"/>
    <property type="match status" value="2"/>
</dbReference>
<dbReference type="PANTHER" id="PTHR42855:SF2">
    <property type="entry name" value="DRUG RESISTANCE ABC TRANSPORTER,ATP-BINDING PROTEIN"/>
    <property type="match status" value="1"/>
</dbReference>
<keyword evidence="1" id="KW-0547">Nucleotide-binding</keyword>
<dbReference type="FunFam" id="3.40.50.300:FF:000011">
    <property type="entry name" value="Putative ABC transporter ATP-binding component"/>
    <property type="match status" value="1"/>
</dbReference>
<dbReference type="PANTHER" id="PTHR42855">
    <property type="entry name" value="ABC TRANSPORTER ATP-BINDING SUBUNIT"/>
    <property type="match status" value="1"/>
</dbReference>
<feature type="domain" description="ABC transporter" evidence="3">
    <location>
        <begin position="2"/>
        <end position="256"/>
    </location>
</feature>
<dbReference type="HOGENOM" id="CLU_000604_36_0_12"/>
<evidence type="ECO:0000256" key="1">
    <source>
        <dbReference type="ARBA" id="ARBA00022741"/>
    </source>
</evidence>
<feature type="domain" description="ABC transporter" evidence="3">
    <location>
        <begin position="323"/>
        <end position="541"/>
    </location>
</feature>
<dbReference type="PROSITE" id="PS50893">
    <property type="entry name" value="ABC_TRANSPORTER_2"/>
    <property type="match status" value="2"/>
</dbReference>
<proteinExistence type="predicted"/>
<evidence type="ECO:0000259" key="3">
    <source>
        <dbReference type="PROSITE" id="PS50893"/>
    </source>
</evidence>
<dbReference type="InterPro" id="IPR017871">
    <property type="entry name" value="ABC_transporter-like_CS"/>
</dbReference>
<dbReference type="OrthoDB" id="9760950at2"/>
<dbReference type="eggNOG" id="COG0488">
    <property type="taxonomic scope" value="Bacteria"/>
</dbReference>
<evidence type="ECO:0000313" key="5">
    <source>
        <dbReference type="Proteomes" id="UP000007383"/>
    </source>
</evidence>
<dbReference type="Pfam" id="PF00005">
    <property type="entry name" value="ABC_tran"/>
    <property type="match status" value="2"/>
</dbReference>
<dbReference type="SMART" id="SM00382">
    <property type="entry name" value="AAA"/>
    <property type="match status" value="2"/>
</dbReference>
<gene>
    <name evidence="4" type="ordered locus">Spiaf_0344</name>
</gene>
<dbReference type="RefSeq" id="WP_014454447.1">
    <property type="nucleotide sequence ID" value="NC_017098.1"/>
</dbReference>
<keyword evidence="5" id="KW-1185">Reference proteome</keyword>
<dbReference type="GO" id="GO:0005524">
    <property type="term" value="F:ATP binding"/>
    <property type="evidence" value="ECO:0007669"/>
    <property type="project" value="UniProtKB-KW"/>
</dbReference>
<dbReference type="GO" id="GO:0016887">
    <property type="term" value="F:ATP hydrolysis activity"/>
    <property type="evidence" value="ECO:0007669"/>
    <property type="project" value="InterPro"/>
</dbReference>
<dbReference type="AlphaFoldDB" id="H9UG06"/>
<dbReference type="InterPro" id="IPR051309">
    <property type="entry name" value="ABCF_ATPase"/>
</dbReference>
<evidence type="ECO:0000313" key="4">
    <source>
        <dbReference type="EMBL" id="AFG36449.1"/>
    </source>
</evidence>
<dbReference type="InterPro" id="IPR003593">
    <property type="entry name" value="AAA+_ATPase"/>
</dbReference>
<dbReference type="Pfam" id="PF12848">
    <property type="entry name" value="ABC_tran_Xtn"/>
    <property type="match status" value="1"/>
</dbReference>
<organism evidence="4 5">
    <name type="scientific">Spirochaeta africana (strain ATCC 700263 / DSM 8902 / Z-7692)</name>
    <dbReference type="NCBI Taxonomy" id="889378"/>
    <lineage>
        <taxon>Bacteria</taxon>
        <taxon>Pseudomonadati</taxon>
        <taxon>Spirochaetota</taxon>
        <taxon>Spirochaetia</taxon>
        <taxon>Spirochaetales</taxon>
        <taxon>Spirochaetaceae</taxon>
        <taxon>Spirochaeta</taxon>
    </lineage>
</organism>
<dbReference type="EMBL" id="CP003282">
    <property type="protein sequence ID" value="AFG36449.1"/>
    <property type="molecule type" value="Genomic_DNA"/>
</dbReference>
<dbReference type="InterPro" id="IPR027417">
    <property type="entry name" value="P-loop_NTPase"/>
</dbReference>
<keyword evidence="2" id="KW-0067">ATP-binding</keyword>
<reference evidence="5" key="1">
    <citation type="journal article" date="2013" name="Stand. Genomic Sci.">
        <title>Complete genome sequence of the halophilic bacterium Spirochaeta africana type strain (Z-7692(T)) from the alkaline Lake Magadi in the East African Rift.</title>
        <authorList>
            <person name="Liolos K."/>
            <person name="Abt B."/>
            <person name="Scheuner C."/>
            <person name="Teshima H."/>
            <person name="Held B."/>
            <person name="Lapidus A."/>
            <person name="Nolan M."/>
            <person name="Lucas S."/>
            <person name="Deshpande S."/>
            <person name="Cheng J.F."/>
            <person name="Tapia R."/>
            <person name="Goodwin L.A."/>
            <person name="Pitluck S."/>
            <person name="Pagani I."/>
            <person name="Ivanova N."/>
            <person name="Mavromatis K."/>
            <person name="Mikhailova N."/>
            <person name="Huntemann M."/>
            <person name="Pati A."/>
            <person name="Chen A."/>
            <person name="Palaniappan K."/>
            <person name="Land M."/>
            <person name="Rohde M."/>
            <person name="Tindall B.J."/>
            <person name="Detter J.C."/>
            <person name="Goker M."/>
            <person name="Bristow J."/>
            <person name="Eisen J.A."/>
            <person name="Markowitz V."/>
            <person name="Hugenholtz P."/>
            <person name="Woyke T."/>
            <person name="Klenk H.P."/>
            <person name="Kyrpides N.C."/>
        </authorList>
    </citation>
    <scope>NUCLEOTIDE SEQUENCE</scope>
    <source>
        <strain evidence="5">ATCC 700263 / DSM 8902 / Z-7692</strain>
    </source>
</reference>
<protein>
    <submittedName>
        <fullName evidence="4">ATPase component of ABC transporters with duplicated ATPase domain</fullName>
    </submittedName>
</protein>
<name>H9UG06_SPIAZ</name>
<dbReference type="InterPro" id="IPR003439">
    <property type="entry name" value="ABC_transporter-like_ATP-bd"/>
</dbReference>
<sequence length="541" mass="59625">MIKLSKTRLSYGDRCLFANASMLVRSGDKIGLVGPNGAGKTSVFRLITGEETPDEGQVILEGSPVIGYFSQETGEMAGRSVIDEVLSGAGRLAEMGRQIAELEQRMSEGEPLSEAEMDRYGELQMEFAHRGGYDLENSAESILSGLGIGPDRWQDAVETFSGGWKMRIALAKILLLNPDVLLIDEPTNHLDIESILWLEEWLKQFAGAVVMTSHDRAFMTRICTRTVEVAGGTITTYSGDYDFYLQEREIRREQLIAAQRRQQAMLAKEEEFIARFAARASHAAQVQSRVKNLEKIERIVVPPDPKTMKIEWPPIQRSGDVVATMEDLGKAWELPGGGSHPVFSGISGVVERTNRIAVTGINGAGKSTLLKVLTGQTAPSQGSSQLGAGVQVGYFSQYSGDVLNPDNTILEEVQQRLPLAPIGTIKSILGSFQFSGDESDKKISVLSGGEKSRVILACILAQPVNFLVLDEPTNHLDITSREVLLDALQRFEGTIMIVSHDRWFLQHLVNRVFEIDHGRMRIYEGDYQYYLEARSPATAAS</sequence>
<dbReference type="Proteomes" id="UP000007383">
    <property type="component" value="Chromosome"/>
</dbReference>